<reference evidence="2" key="1">
    <citation type="submission" date="2020-07" db="EMBL/GenBank/DDBJ databases">
        <authorList>
            <person name="Partida-Martinez L."/>
            <person name="Huntemann M."/>
            <person name="Clum A."/>
            <person name="Wang J."/>
            <person name="Palaniappan K."/>
            <person name="Ritter S."/>
            <person name="Chen I.-M."/>
            <person name="Stamatis D."/>
            <person name="Reddy T."/>
            <person name="O'Malley R."/>
            <person name="Daum C."/>
            <person name="Shapiro N."/>
            <person name="Ivanova N."/>
            <person name="Kyrpides N."/>
            <person name="Woyke T."/>
        </authorList>
    </citation>
    <scope>NUCLEOTIDE SEQUENCE [LARGE SCALE GENOMIC DNA]</scope>
    <source>
        <strain evidence="2">AT2.8</strain>
    </source>
</reference>
<evidence type="ECO:0008006" key="3">
    <source>
        <dbReference type="Google" id="ProtNLM"/>
    </source>
</evidence>
<gene>
    <name evidence="1" type="ORF">F4694_004361</name>
</gene>
<comment type="caution">
    <text evidence="1">The sequence shown here is derived from an EMBL/GenBank/DDBJ whole genome shotgun (WGS) entry which is preliminary data.</text>
</comment>
<dbReference type="AlphaFoldDB" id="A0A852TF84"/>
<reference evidence="2" key="2">
    <citation type="submission" date="2020-08" db="EMBL/GenBank/DDBJ databases">
        <title>The Agave Microbiome: Exploring the role of microbial communities in plant adaptations to desert environments.</title>
        <authorList>
            <person name="Partida-Martinez L.P."/>
        </authorList>
    </citation>
    <scope>NUCLEOTIDE SEQUENCE [LARGE SCALE GENOMIC DNA]</scope>
    <source>
        <strain evidence="2">AT2.8</strain>
    </source>
</reference>
<accession>A0A852TF84</accession>
<organism evidence="1 2">
    <name type="scientific">Neobacillus niacini</name>
    <dbReference type="NCBI Taxonomy" id="86668"/>
    <lineage>
        <taxon>Bacteria</taxon>
        <taxon>Bacillati</taxon>
        <taxon>Bacillota</taxon>
        <taxon>Bacilli</taxon>
        <taxon>Bacillales</taxon>
        <taxon>Bacillaceae</taxon>
        <taxon>Neobacillus</taxon>
    </lineage>
</organism>
<dbReference type="EMBL" id="JACCBX010000009">
    <property type="protein sequence ID" value="NYE07550.1"/>
    <property type="molecule type" value="Genomic_DNA"/>
</dbReference>
<dbReference type="Proteomes" id="UP000548423">
    <property type="component" value="Unassembled WGS sequence"/>
</dbReference>
<evidence type="ECO:0000313" key="2">
    <source>
        <dbReference type="Proteomes" id="UP000548423"/>
    </source>
</evidence>
<evidence type="ECO:0000313" key="1">
    <source>
        <dbReference type="EMBL" id="NYE07550.1"/>
    </source>
</evidence>
<protein>
    <recommendedName>
        <fullName evidence="3">Sulfurtransferase</fullName>
    </recommendedName>
</protein>
<name>A0A852TF84_9BACI</name>
<sequence>MTLKILAAIVASIFYRGYFSVFGVHCINLNDLNLDKIKVIELRNYNESYKNPIKGALIIPIAYLKRNFIEIPKRELHLIVSSPLEKNIGVRCLRKKGFCVVGYTFVNHQQLISKENSLKIEINC</sequence>
<proteinExistence type="predicted"/>